<sequence>MKNITLLSILFCCLVATSCKDDFLDTTDPTRVGSDLFYKDQKQFEQALNGVYGQLQGITNTAYIFQEFNTDNTTLDFNPLDRGGAAGWEAFEFSTVNSGNGEISNMWNIYYAALYNVNFALEKLEPSTIDPTAKATIGGQLKFIRAYYYFHLVQYFGDVVLVTSTLDTPDEAFALVRSPEADVYTQIIADLTDAVASLPAKYDAANAGRVTKGAALTLLGKVYLTKKQYSEAITTLRQVLPLGYALNPSYADNFNPGKKNGIESIFEVQYQGGNDLGEWSNFMYVFAPRLSQASITGYASINPSGRNIPTNDIIASYEPGDLRKDVSLKEGYTNAKGEFIKIPYINKYNYAHTIAGRTDTNWPVFRYADVLLMLAEAINEQGGPDSEAYGHLNAVRDRAGLDPLSGLDQAAFRTAVLHERRIELAFENSRWFDLKRTKTPAELAQFLNTYAAKEKATPTVERGGVAFNALDYVYEPHEYLFPIPAPQILINNKLTQNPGY</sequence>
<dbReference type="InterPro" id="IPR012944">
    <property type="entry name" value="SusD_RagB_dom"/>
</dbReference>
<protein>
    <submittedName>
        <fullName evidence="8">RagB/SusD family nutrient uptake outer membrane protein</fullName>
    </submittedName>
</protein>
<evidence type="ECO:0000313" key="9">
    <source>
        <dbReference type="Proteomes" id="UP000480178"/>
    </source>
</evidence>
<reference evidence="8 9" key="1">
    <citation type="submission" date="2020-01" db="EMBL/GenBank/DDBJ databases">
        <authorList>
            <person name="Kim M.K."/>
        </authorList>
    </citation>
    <scope>NUCLEOTIDE SEQUENCE [LARGE SCALE GENOMIC DNA]</scope>
    <source>
        <strain evidence="8 9">172606-1</strain>
    </source>
</reference>
<accession>A0A6C0GHK0</accession>
<evidence type="ECO:0000256" key="2">
    <source>
        <dbReference type="ARBA" id="ARBA00006275"/>
    </source>
</evidence>
<organism evidence="8 9">
    <name type="scientific">Rhodocytophaga rosea</name>
    <dbReference type="NCBI Taxonomy" id="2704465"/>
    <lineage>
        <taxon>Bacteria</taxon>
        <taxon>Pseudomonadati</taxon>
        <taxon>Bacteroidota</taxon>
        <taxon>Cytophagia</taxon>
        <taxon>Cytophagales</taxon>
        <taxon>Rhodocytophagaceae</taxon>
        <taxon>Rhodocytophaga</taxon>
    </lineage>
</organism>
<evidence type="ECO:0000256" key="4">
    <source>
        <dbReference type="ARBA" id="ARBA00023136"/>
    </source>
</evidence>
<dbReference type="Gene3D" id="1.25.40.390">
    <property type="match status" value="1"/>
</dbReference>
<dbReference type="SUPFAM" id="SSF48452">
    <property type="entry name" value="TPR-like"/>
    <property type="match status" value="1"/>
</dbReference>
<evidence type="ECO:0000259" key="7">
    <source>
        <dbReference type="Pfam" id="PF14322"/>
    </source>
</evidence>
<keyword evidence="4" id="KW-0472">Membrane</keyword>
<dbReference type="RefSeq" id="WP_162443507.1">
    <property type="nucleotide sequence ID" value="NZ_CP048222.1"/>
</dbReference>
<dbReference type="Pfam" id="PF07980">
    <property type="entry name" value="SusD_RagB"/>
    <property type="match status" value="1"/>
</dbReference>
<feature type="domain" description="SusD-like N-terminal" evidence="7">
    <location>
        <begin position="22"/>
        <end position="224"/>
    </location>
</feature>
<evidence type="ECO:0000256" key="1">
    <source>
        <dbReference type="ARBA" id="ARBA00004442"/>
    </source>
</evidence>
<keyword evidence="3" id="KW-0732">Signal</keyword>
<proteinExistence type="inferred from homology"/>
<evidence type="ECO:0000313" key="8">
    <source>
        <dbReference type="EMBL" id="QHT67478.1"/>
    </source>
</evidence>
<evidence type="ECO:0000256" key="3">
    <source>
        <dbReference type="ARBA" id="ARBA00022729"/>
    </source>
</evidence>
<dbReference type="AlphaFoldDB" id="A0A6C0GHK0"/>
<comment type="similarity">
    <text evidence="2">Belongs to the SusD family.</text>
</comment>
<dbReference type="KEGG" id="rhoz:GXP67_12990"/>
<dbReference type="InterPro" id="IPR033985">
    <property type="entry name" value="SusD-like_N"/>
</dbReference>
<keyword evidence="5" id="KW-0998">Cell outer membrane</keyword>
<dbReference type="Pfam" id="PF14322">
    <property type="entry name" value="SusD-like_3"/>
    <property type="match status" value="1"/>
</dbReference>
<feature type="domain" description="RagB/SusD" evidence="6">
    <location>
        <begin position="344"/>
        <end position="500"/>
    </location>
</feature>
<dbReference type="InterPro" id="IPR011990">
    <property type="entry name" value="TPR-like_helical_dom_sf"/>
</dbReference>
<dbReference type="PROSITE" id="PS51257">
    <property type="entry name" value="PROKAR_LIPOPROTEIN"/>
    <property type="match status" value="1"/>
</dbReference>
<dbReference type="GO" id="GO:0009279">
    <property type="term" value="C:cell outer membrane"/>
    <property type="evidence" value="ECO:0007669"/>
    <property type="project" value="UniProtKB-SubCell"/>
</dbReference>
<keyword evidence="9" id="KW-1185">Reference proteome</keyword>
<gene>
    <name evidence="8" type="ORF">GXP67_12990</name>
</gene>
<evidence type="ECO:0000259" key="6">
    <source>
        <dbReference type="Pfam" id="PF07980"/>
    </source>
</evidence>
<dbReference type="EMBL" id="CP048222">
    <property type="protein sequence ID" value="QHT67478.1"/>
    <property type="molecule type" value="Genomic_DNA"/>
</dbReference>
<dbReference type="CDD" id="cd08977">
    <property type="entry name" value="SusD"/>
    <property type="match status" value="1"/>
</dbReference>
<name>A0A6C0GHK0_9BACT</name>
<evidence type="ECO:0000256" key="5">
    <source>
        <dbReference type="ARBA" id="ARBA00023237"/>
    </source>
</evidence>
<comment type="subcellular location">
    <subcellularLocation>
        <location evidence="1">Cell outer membrane</location>
    </subcellularLocation>
</comment>
<dbReference type="Proteomes" id="UP000480178">
    <property type="component" value="Chromosome"/>
</dbReference>